<protein>
    <submittedName>
        <fullName evidence="1">Uncharacterized protein</fullName>
    </submittedName>
</protein>
<name>A0A1D7Y2U1_9ACTN</name>
<reference evidence="2" key="1">
    <citation type="submission" date="2016-09" db="EMBL/GenBank/DDBJ databases">
        <title>Streptomyces puniciscabiei strain:TW1S1 Genome sequencing and assembly.</title>
        <authorList>
            <person name="Kim M.-K."/>
            <person name="Kim S.B."/>
        </authorList>
    </citation>
    <scope>NUCLEOTIDE SEQUENCE [LARGE SCALE GENOMIC DNA]</scope>
    <source>
        <strain evidence="2">TW1S1</strain>
    </source>
</reference>
<dbReference type="KEGG" id="spun:BFF78_01045"/>
<organism evidence="1 2">
    <name type="scientific">Streptomyces fodineus</name>
    <dbReference type="NCBI Taxonomy" id="1904616"/>
    <lineage>
        <taxon>Bacteria</taxon>
        <taxon>Bacillati</taxon>
        <taxon>Actinomycetota</taxon>
        <taxon>Actinomycetes</taxon>
        <taxon>Kitasatosporales</taxon>
        <taxon>Streptomycetaceae</taxon>
        <taxon>Streptomyces</taxon>
    </lineage>
</organism>
<dbReference type="AlphaFoldDB" id="A0A1D7Y2U1"/>
<evidence type="ECO:0000313" key="1">
    <source>
        <dbReference type="EMBL" id="AOR29855.1"/>
    </source>
</evidence>
<accession>A0A1D7Y2U1</accession>
<keyword evidence="2" id="KW-1185">Reference proteome</keyword>
<evidence type="ECO:0000313" key="2">
    <source>
        <dbReference type="Proteomes" id="UP000094960"/>
    </source>
</evidence>
<gene>
    <name evidence="1" type="ORF">BFF78_01045</name>
</gene>
<dbReference type="Proteomes" id="UP000094960">
    <property type="component" value="Chromosome"/>
</dbReference>
<proteinExistence type="predicted"/>
<dbReference type="EMBL" id="CP017248">
    <property type="protein sequence ID" value="AOR29855.1"/>
    <property type="molecule type" value="Genomic_DNA"/>
</dbReference>
<sequence length="66" mass="7111">MHPETHLALHHVRAAELRAEADAYRLAAAAAAAARHRRDLRTRLGWTLVEVGLRLAAAPKTAAAVP</sequence>
<dbReference type="RefSeq" id="WP_069776513.1">
    <property type="nucleotide sequence ID" value="NZ_CP017248.1"/>
</dbReference>